<dbReference type="KEGG" id="seds:AAY24_15220"/>
<dbReference type="NCBIfam" id="TIGR02595">
    <property type="entry name" value="PEP_CTERM"/>
    <property type="match status" value="1"/>
</dbReference>
<gene>
    <name evidence="2" type="ORF">AAY24_15220</name>
</gene>
<dbReference type="Pfam" id="PF07589">
    <property type="entry name" value="PEP-CTERM"/>
    <property type="match status" value="1"/>
</dbReference>
<evidence type="ECO:0000259" key="1">
    <source>
        <dbReference type="Pfam" id="PF07589"/>
    </source>
</evidence>
<name>A0A0F7K1M7_9GAMM</name>
<organism evidence="2 3">
    <name type="scientific">Sedimenticola thiotaurini</name>
    <dbReference type="NCBI Taxonomy" id="1543721"/>
    <lineage>
        <taxon>Bacteria</taxon>
        <taxon>Pseudomonadati</taxon>
        <taxon>Pseudomonadota</taxon>
        <taxon>Gammaproteobacteria</taxon>
        <taxon>Chromatiales</taxon>
        <taxon>Sedimenticolaceae</taxon>
        <taxon>Sedimenticola</taxon>
    </lineage>
</organism>
<proteinExistence type="predicted"/>
<feature type="domain" description="Ice-binding protein C-terminal" evidence="1">
    <location>
        <begin position="128"/>
        <end position="151"/>
    </location>
</feature>
<protein>
    <recommendedName>
        <fullName evidence="1">Ice-binding protein C-terminal domain-containing protein</fullName>
    </recommendedName>
</protein>
<accession>A0A0F7K1M7</accession>
<dbReference type="AlphaFoldDB" id="A0A0F7K1M7"/>
<sequence length="163" mass="17055">MDNEYRIDSILLDFGGTAVTLNQLRIGWYQYDSDFSMAAYTGGGSTNLSSMEYSDLTSNGWTTVGSYYNNGSGTASVNSGEVASSYWLISALNPFLGGTSSSGSYANDFFKLKSVAGFAAPPPPPSTSVPEPSTLLLLGGALLIMTMRARKAGQGDSGLALQA</sequence>
<dbReference type="EMBL" id="CP011412">
    <property type="protein sequence ID" value="AKH21479.1"/>
    <property type="molecule type" value="Genomic_DNA"/>
</dbReference>
<dbReference type="InterPro" id="IPR049672">
    <property type="entry name" value="Xrt_dep_XDP1"/>
</dbReference>
<reference evidence="2 3" key="1">
    <citation type="journal article" date="2015" name="Genome Announc.">
        <title>Complete Genome Sequence of Sedimenticola thiotaurini Strain SIP-G1, a Polyphosphate- and Polyhydroxyalkanoate-Accumulating Sulfur-Oxidizing Gammaproteobacterium Isolated from Salt Marsh Sediments.</title>
        <authorList>
            <person name="Flood B.E."/>
            <person name="Jones D.S."/>
            <person name="Bailey J.V."/>
        </authorList>
    </citation>
    <scope>NUCLEOTIDE SEQUENCE [LARGE SCALE GENOMIC DNA]</scope>
    <source>
        <strain evidence="2 3">SIP-G1</strain>
    </source>
</reference>
<evidence type="ECO:0000313" key="2">
    <source>
        <dbReference type="EMBL" id="AKH21479.1"/>
    </source>
</evidence>
<dbReference type="NCBIfam" id="NF041927">
    <property type="entry name" value="Xrt_dep_XDP1"/>
    <property type="match status" value="1"/>
</dbReference>
<evidence type="ECO:0000313" key="3">
    <source>
        <dbReference type="Proteomes" id="UP000034410"/>
    </source>
</evidence>
<dbReference type="Proteomes" id="UP000034410">
    <property type="component" value="Chromosome"/>
</dbReference>
<dbReference type="InterPro" id="IPR013424">
    <property type="entry name" value="Ice-binding_C"/>
</dbReference>
<dbReference type="PATRIC" id="fig|1543721.4.peg.3134"/>
<keyword evidence="3" id="KW-1185">Reference proteome</keyword>